<feature type="non-terminal residue" evidence="1">
    <location>
        <position position="43"/>
    </location>
</feature>
<reference evidence="1" key="1">
    <citation type="submission" date="2021-06" db="EMBL/GenBank/DDBJ databases">
        <authorList>
            <person name="Kallberg Y."/>
            <person name="Tangrot J."/>
            <person name="Rosling A."/>
        </authorList>
    </citation>
    <scope>NUCLEOTIDE SEQUENCE</scope>
    <source>
        <strain evidence="1">MA461A</strain>
    </source>
</reference>
<proteinExistence type="predicted"/>
<name>A0ACA9RQB7_9GLOM</name>
<sequence>YKKLHALESLSSNDHTEKQKENDAELERETVDTSINNPYDSSD</sequence>
<evidence type="ECO:0000313" key="1">
    <source>
        <dbReference type="EMBL" id="CAG8802162.1"/>
    </source>
</evidence>
<keyword evidence="2" id="KW-1185">Reference proteome</keyword>
<comment type="caution">
    <text evidence="1">The sequence shown here is derived from an EMBL/GenBank/DDBJ whole genome shotgun (WGS) entry which is preliminary data.</text>
</comment>
<gene>
    <name evidence="1" type="ORF">RPERSI_LOCUS21257</name>
</gene>
<evidence type="ECO:0000313" key="2">
    <source>
        <dbReference type="Proteomes" id="UP000789920"/>
    </source>
</evidence>
<dbReference type="Proteomes" id="UP000789920">
    <property type="component" value="Unassembled WGS sequence"/>
</dbReference>
<protein>
    <submittedName>
        <fullName evidence="1">30937_t:CDS:1</fullName>
    </submittedName>
</protein>
<accession>A0ACA9RQB7</accession>
<dbReference type="EMBL" id="CAJVQC010061846">
    <property type="protein sequence ID" value="CAG8802162.1"/>
    <property type="molecule type" value="Genomic_DNA"/>
</dbReference>
<feature type="non-terminal residue" evidence="1">
    <location>
        <position position="1"/>
    </location>
</feature>
<organism evidence="1 2">
    <name type="scientific">Racocetra persica</name>
    <dbReference type="NCBI Taxonomy" id="160502"/>
    <lineage>
        <taxon>Eukaryota</taxon>
        <taxon>Fungi</taxon>
        <taxon>Fungi incertae sedis</taxon>
        <taxon>Mucoromycota</taxon>
        <taxon>Glomeromycotina</taxon>
        <taxon>Glomeromycetes</taxon>
        <taxon>Diversisporales</taxon>
        <taxon>Gigasporaceae</taxon>
        <taxon>Racocetra</taxon>
    </lineage>
</organism>